<evidence type="ECO:0000313" key="2">
    <source>
        <dbReference type="Proteomes" id="UP001313282"/>
    </source>
</evidence>
<gene>
    <name evidence="1" type="ORF">TWF718_000321</name>
</gene>
<dbReference type="Proteomes" id="UP001313282">
    <property type="component" value="Unassembled WGS sequence"/>
</dbReference>
<protein>
    <recommendedName>
        <fullName evidence="3">F-box domain-containing protein</fullName>
    </recommendedName>
</protein>
<evidence type="ECO:0000313" key="1">
    <source>
        <dbReference type="EMBL" id="KAK6355944.1"/>
    </source>
</evidence>
<reference evidence="1 2" key="1">
    <citation type="submission" date="2019-10" db="EMBL/GenBank/DDBJ databases">
        <authorList>
            <person name="Palmer J.M."/>
        </authorList>
    </citation>
    <scope>NUCLEOTIDE SEQUENCE [LARGE SCALE GENOMIC DNA]</scope>
    <source>
        <strain evidence="1 2">TWF718</strain>
    </source>
</reference>
<organism evidence="1 2">
    <name type="scientific">Orbilia javanica</name>
    <dbReference type="NCBI Taxonomy" id="47235"/>
    <lineage>
        <taxon>Eukaryota</taxon>
        <taxon>Fungi</taxon>
        <taxon>Dikarya</taxon>
        <taxon>Ascomycota</taxon>
        <taxon>Pezizomycotina</taxon>
        <taxon>Orbiliomycetes</taxon>
        <taxon>Orbiliales</taxon>
        <taxon>Orbiliaceae</taxon>
        <taxon>Orbilia</taxon>
    </lineage>
</organism>
<dbReference type="EMBL" id="JAVHNR010000001">
    <property type="protein sequence ID" value="KAK6355944.1"/>
    <property type="molecule type" value="Genomic_DNA"/>
</dbReference>
<proteinExistence type="predicted"/>
<evidence type="ECO:0008006" key="3">
    <source>
        <dbReference type="Google" id="ProtNLM"/>
    </source>
</evidence>
<comment type="caution">
    <text evidence="1">The sequence shown here is derived from an EMBL/GenBank/DDBJ whole genome shotgun (WGS) entry which is preliminary data.</text>
</comment>
<dbReference type="AlphaFoldDB" id="A0AAN8NBQ5"/>
<name>A0AAN8NBQ5_9PEZI</name>
<keyword evidence="2" id="KW-1185">Reference proteome</keyword>
<sequence>MASPKTTVSSLPPELFLTIFSYLPHRTIKTVISPLNSISRTSPSKSALQNLSLTSKSLRTISTPYIFESITIKNVAQLEEFVQVGGIGETVGRYVRRVVIRWEAYGGVVKLPQQLPQVEGLNGLVQRAVDLMPNLNTLTMDFPGAIDALDYAIVGGNELERLQGVSVRNGRAEYGGDITELLCKLGKMRRLQNLAIDGTICAMETTGSISVLSLDRGDFGNLVNLEVTNVSRFNDNMLHSIMGVAGKSTALTVKNCASITLSETRKLLVEFGERLQYLSLEILKKWVHEAHRPEHEAEHEHEHELYRISDDEHLCPAIRDYCGNLQILDIYTNKICREIFFPKSKGSGAMTGGLPTPPESPDLPPTRPLDIPTPPTDVITDAQGFVRTGMLPPPLFSFQNLSLFQQEEEERLIQMPIEKRQKMKRVKLRIPYDSSCYGAGIGGPSLQQRFTTLCDGTPAIELLEVGKKVYEEGLAELANVQGHWKGGPYLIMKD</sequence>
<accession>A0AAN8NBQ5</accession>
<dbReference type="SUPFAM" id="SSF52047">
    <property type="entry name" value="RNI-like"/>
    <property type="match status" value="1"/>
</dbReference>